<evidence type="ECO:0000313" key="1">
    <source>
        <dbReference type="EMBL" id="CAD1565323.1"/>
    </source>
</evidence>
<reference evidence="1" key="1">
    <citation type="submission" date="2020-07" db="EMBL/GenBank/DDBJ databases">
        <authorList>
            <person name="Ferguson B K."/>
        </authorList>
    </citation>
    <scope>NUCLEOTIDE SEQUENCE</scope>
    <source>
        <strain evidence="1">L06</strain>
    </source>
</reference>
<dbReference type="SUPFAM" id="SSF50630">
    <property type="entry name" value="Acid proteases"/>
    <property type="match status" value="1"/>
</dbReference>
<dbReference type="InterPro" id="IPR021109">
    <property type="entry name" value="Peptidase_aspartic_dom_sf"/>
</dbReference>
<dbReference type="AlphaFoldDB" id="A0A6V7KN09"/>
<dbReference type="EMBL" id="CADCXW020000158">
    <property type="protein sequence ID" value="CAD1565323.1"/>
    <property type="molecule type" value="Genomic_DNA"/>
</dbReference>
<gene>
    <name evidence="1" type="ORF">BBRV_LOCUS83574</name>
</gene>
<proteinExistence type="predicted"/>
<accession>A0A6V7KN09</accession>
<organism evidence="1">
    <name type="scientific">Bracon brevicornis</name>
    <dbReference type="NCBI Taxonomy" id="1563983"/>
    <lineage>
        <taxon>Eukaryota</taxon>
        <taxon>Metazoa</taxon>
        <taxon>Ecdysozoa</taxon>
        <taxon>Arthropoda</taxon>
        <taxon>Hexapoda</taxon>
        <taxon>Insecta</taxon>
        <taxon>Pterygota</taxon>
        <taxon>Neoptera</taxon>
        <taxon>Endopterygota</taxon>
        <taxon>Hymenoptera</taxon>
        <taxon>Apocrita</taxon>
        <taxon>Ichneumonoidea</taxon>
        <taxon>Braconidae</taxon>
        <taxon>Braconinae</taxon>
        <taxon>Bracon</taxon>
    </lineage>
</organism>
<evidence type="ECO:0008006" key="2">
    <source>
        <dbReference type="Google" id="ProtNLM"/>
    </source>
</evidence>
<name>A0A6V7KN09_9HYME</name>
<dbReference type="CDD" id="cd00303">
    <property type="entry name" value="retropepsin_like"/>
    <property type="match status" value="1"/>
</dbReference>
<protein>
    <recommendedName>
        <fullName evidence="2">Peptidase A2 domain-containing protein</fullName>
    </recommendedName>
</protein>
<dbReference type="Gene3D" id="2.40.70.10">
    <property type="entry name" value="Acid Proteases"/>
    <property type="match status" value="1"/>
</dbReference>
<sequence>MIKALLDTGAHSSHLGSIGQKVAEELNLPILKTSAIEAVVADGSKLPVLGIVKAPTTIDGVTKVIDFRVTPALKDKCILGMDCTLLFGMTLNCEEEFWKIKEGSTKHPFASKMKKDRTENCWAIAELSKSEEERLNEFIRENVDSPPDEFGVTHLTTHHIDVQGHPPINQRCYLTSP</sequence>